<dbReference type="InterPro" id="IPR000515">
    <property type="entry name" value="MetI-like"/>
</dbReference>
<evidence type="ECO:0000313" key="10">
    <source>
        <dbReference type="EMBL" id="BAL84942.1"/>
    </source>
</evidence>
<dbReference type="RefSeq" id="WP_014431152.1">
    <property type="nucleotide sequence ID" value="NC_017078.1"/>
</dbReference>
<evidence type="ECO:0000256" key="4">
    <source>
        <dbReference type="ARBA" id="ARBA00022692"/>
    </source>
</evidence>
<feature type="transmembrane region" description="Helical" evidence="8">
    <location>
        <begin position="189"/>
        <end position="212"/>
    </location>
</feature>
<dbReference type="InterPro" id="IPR035906">
    <property type="entry name" value="MetI-like_sf"/>
</dbReference>
<evidence type="ECO:0000256" key="2">
    <source>
        <dbReference type="ARBA" id="ARBA00022448"/>
    </source>
</evidence>
<dbReference type="InterPro" id="IPR010065">
    <property type="entry name" value="AA_ABC_transptr_permease_3TM"/>
</dbReference>
<dbReference type="InterPro" id="IPR043429">
    <property type="entry name" value="ArtM/GltK/GlnP/TcyL/YhdX-like"/>
</dbReference>
<dbReference type="Pfam" id="PF00528">
    <property type="entry name" value="BPD_transp_1"/>
    <property type="match status" value="1"/>
</dbReference>
<geneLocation type="plasmid" evidence="10 11">
    <name>pSRC1</name>
</geneLocation>
<organism evidence="10 11">
    <name type="scientific">Selenomonas ruminantium subsp. lactilytica (strain NBRC 103574 / TAM6421)</name>
    <dbReference type="NCBI Taxonomy" id="927704"/>
    <lineage>
        <taxon>Bacteria</taxon>
        <taxon>Bacillati</taxon>
        <taxon>Bacillota</taxon>
        <taxon>Negativicutes</taxon>
        <taxon>Selenomonadales</taxon>
        <taxon>Selenomonadaceae</taxon>
        <taxon>Selenomonas</taxon>
    </lineage>
</organism>
<dbReference type="HOGENOM" id="CLU_019602_1_1_9"/>
<dbReference type="CDD" id="cd06261">
    <property type="entry name" value="TM_PBP2"/>
    <property type="match status" value="1"/>
</dbReference>
<dbReference type="PANTHER" id="PTHR30614">
    <property type="entry name" value="MEMBRANE COMPONENT OF AMINO ACID ABC TRANSPORTER"/>
    <property type="match status" value="1"/>
</dbReference>
<comment type="similarity">
    <text evidence="8">Belongs to the binding-protein-dependent transport system permease family.</text>
</comment>
<dbReference type="PANTHER" id="PTHR30614:SF0">
    <property type="entry name" value="L-CYSTINE TRANSPORT SYSTEM PERMEASE PROTEIN TCYL"/>
    <property type="match status" value="1"/>
</dbReference>
<feature type="domain" description="ABC transmembrane type-1" evidence="9">
    <location>
        <begin position="24"/>
        <end position="210"/>
    </location>
</feature>
<keyword evidence="7 8" id="KW-0472">Membrane</keyword>
<name>I0GW05_SELRL</name>
<dbReference type="GO" id="GO:0043190">
    <property type="term" value="C:ATP-binding cassette (ABC) transporter complex"/>
    <property type="evidence" value="ECO:0007669"/>
    <property type="project" value="InterPro"/>
</dbReference>
<evidence type="ECO:0000256" key="7">
    <source>
        <dbReference type="ARBA" id="ARBA00023136"/>
    </source>
</evidence>
<sequence>MELQETLYRVFIQGDAWRTILEGIGVTVQISLLSLALGTILGAAVCFLRMRRGAGGVLARAYIAVLRGSPVLILLMLLYYGLLAGSGFSPQAVAVAAFSLHTAAHVAELLRSSLMALSQGEIEAARTLGFSRRQAFFYVTLPQLVHLAKPVYQSTVVNLIQWTSVVGYVTITDLTRVMSNIASRTMQPMLVMTVGMLIYIGMAYLVYGVFALTDRKRGGDGS</sequence>
<keyword evidence="3" id="KW-1003">Cell membrane</keyword>
<feature type="transmembrane region" description="Helical" evidence="8">
    <location>
        <begin position="61"/>
        <end position="82"/>
    </location>
</feature>
<dbReference type="EMBL" id="AP012299">
    <property type="protein sequence ID" value="BAL84942.1"/>
    <property type="molecule type" value="Genomic_DNA"/>
</dbReference>
<evidence type="ECO:0000256" key="6">
    <source>
        <dbReference type="ARBA" id="ARBA00022989"/>
    </source>
</evidence>
<dbReference type="Gene3D" id="1.10.3720.10">
    <property type="entry name" value="MetI-like"/>
    <property type="match status" value="1"/>
</dbReference>
<dbReference type="GO" id="GO:0022857">
    <property type="term" value="F:transmembrane transporter activity"/>
    <property type="evidence" value="ECO:0007669"/>
    <property type="project" value="InterPro"/>
</dbReference>
<evidence type="ECO:0000313" key="11">
    <source>
        <dbReference type="Proteomes" id="UP000007887"/>
    </source>
</evidence>
<dbReference type="PROSITE" id="PS50928">
    <property type="entry name" value="ABC_TM1"/>
    <property type="match status" value="1"/>
</dbReference>
<dbReference type="GO" id="GO:0006865">
    <property type="term" value="P:amino acid transport"/>
    <property type="evidence" value="ECO:0007669"/>
    <property type="project" value="UniProtKB-KW"/>
</dbReference>
<dbReference type="KEGG" id="sri:SELR_pSRC101350"/>
<evidence type="ECO:0000256" key="3">
    <source>
        <dbReference type="ARBA" id="ARBA00022475"/>
    </source>
</evidence>
<evidence type="ECO:0000256" key="5">
    <source>
        <dbReference type="ARBA" id="ARBA00022970"/>
    </source>
</evidence>
<accession>I0GW05</accession>
<dbReference type="AlphaFoldDB" id="I0GW05"/>
<proteinExistence type="inferred from homology"/>
<protein>
    <submittedName>
        <fullName evidence="10">Putative amino acid ABC transporter permease protein</fullName>
    </submittedName>
</protein>
<gene>
    <name evidence="10" type="ordered locus">SELR_pSRC101350</name>
</gene>
<comment type="subcellular location">
    <subcellularLocation>
        <location evidence="1 8">Cell membrane</location>
        <topology evidence="1 8">Multi-pass membrane protein</topology>
    </subcellularLocation>
</comment>
<evidence type="ECO:0000256" key="1">
    <source>
        <dbReference type="ARBA" id="ARBA00004651"/>
    </source>
</evidence>
<keyword evidence="10" id="KW-0614">Plasmid</keyword>
<dbReference type="NCBIfam" id="TIGR01726">
    <property type="entry name" value="HEQRo_perm_3TM"/>
    <property type="match status" value="1"/>
</dbReference>
<keyword evidence="2 8" id="KW-0813">Transport</keyword>
<dbReference type="PATRIC" id="fig|927704.6.peg.3057"/>
<keyword evidence="6 8" id="KW-1133">Transmembrane helix</keyword>
<reference evidence="10 11" key="1">
    <citation type="submission" date="2011-10" db="EMBL/GenBank/DDBJ databases">
        <title>Whole genome sequence of Selenomonas ruminantium subsp. lactilytica TAM6421.</title>
        <authorList>
            <person name="Oguchi A."/>
            <person name="Ankai A."/>
            <person name="Kaneko J."/>
            <person name="Yamada-Narita S."/>
            <person name="Fukui S."/>
            <person name="Takahashi M."/>
            <person name="Onodera T."/>
            <person name="Kojima S."/>
            <person name="Fushimi T."/>
            <person name="Abe N."/>
            <person name="Kamio Y."/>
            <person name="Yamazaki S."/>
            <person name="Fujita N."/>
        </authorList>
    </citation>
    <scope>NUCLEOTIDE SEQUENCE [LARGE SCALE GENOMIC DNA]</scope>
    <source>
        <strain evidence="11">NBRC 103574 / TAM6421</strain>
        <plasmid evidence="10 11">pSRC1</plasmid>
    </source>
</reference>
<evidence type="ECO:0000259" key="9">
    <source>
        <dbReference type="PROSITE" id="PS50928"/>
    </source>
</evidence>
<dbReference type="Proteomes" id="UP000007887">
    <property type="component" value="Plasmid pSRC1"/>
</dbReference>
<evidence type="ECO:0000256" key="8">
    <source>
        <dbReference type="RuleBase" id="RU363032"/>
    </source>
</evidence>
<keyword evidence="5" id="KW-0029">Amino-acid transport</keyword>
<dbReference type="SUPFAM" id="SSF161098">
    <property type="entry name" value="MetI-like"/>
    <property type="match status" value="1"/>
</dbReference>
<feature type="transmembrane region" description="Helical" evidence="8">
    <location>
        <begin position="26"/>
        <end position="49"/>
    </location>
</feature>
<keyword evidence="4 8" id="KW-0812">Transmembrane</keyword>